<organism evidence="5">
    <name type="scientific">Brassica cretica</name>
    <name type="common">Mustard</name>
    <dbReference type="NCBI Taxonomy" id="69181"/>
    <lineage>
        <taxon>Eukaryota</taxon>
        <taxon>Viridiplantae</taxon>
        <taxon>Streptophyta</taxon>
        <taxon>Embryophyta</taxon>
        <taxon>Tracheophyta</taxon>
        <taxon>Spermatophyta</taxon>
        <taxon>Magnoliopsida</taxon>
        <taxon>eudicotyledons</taxon>
        <taxon>Gunneridae</taxon>
        <taxon>Pentapetalae</taxon>
        <taxon>rosids</taxon>
        <taxon>malvids</taxon>
        <taxon>Brassicales</taxon>
        <taxon>Brassicaceae</taxon>
        <taxon>Brassiceae</taxon>
        <taxon>Brassica</taxon>
    </lineage>
</organism>
<keyword evidence="4" id="KW-0812">Transmembrane</keyword>
<name>A0A8S9M0G3_BRACR</name>
<keyword evidence="2" id="KW-0677">Repeat</keyword>
<keyword evidence="4" id="KW-1133">Transmembrane helix</keyword>
<evidence type="ECO:0000256" key="2">
    <source>
        <dbReference type="ARBA" id="ARBA00022737"/>
    </source>
</evidence>
<dbReference type="InterPro" id="IPR002885">
    <property type="entry name" value="PPR_rpt"/>
</dbReference>
<proteinExistence type="inferred from homology"/>
<dbReference type="PANTHER" id="PTHR47941">
    <property type="entry name" value="PENTATRICOPEPTIDE REPEAT-CONTAINING PROTEIN 3, MITOCHONDRIAL"/>
    <property type="match status" value="1"/>
</dbReference>
<accession>A0A8S9M0G3</accession>
<keyword evidence="4" id="KW-0472">Membrane</keyword>
<dbReference type="InterPro" id="IPR011990">
    <property type="entry name" value="TPR-like_helical_dom_sf"/>
</dbReference>
<feature type="transmembrane region" description="Helical" evidence="4">
    <location>
        <begin position="21"/>
        <end position="43"/>
    </location>
</feature>
<dbReference type="AlphaFoldDB" id="A0A8S9M0G3"/>
<dbReference type="Gene3D" id="1.25.40.10">
    <property type="entry name" value="Tetratricopeptide repeat domain"/>
    <property type="match status" value="1"/>
</dbReference>
<protein>
    <submittedName>
        <fullName evidence="5">Uncharacterized protein</fullName>
    </submittedName>
</protein>
<reference evidence="5" key="1">
    <citation type="submission" date="2019-12" db="EMBL/GenBank/DDBJ databases">
        <title>Genome sequencing and annotation of Brassica cretica.</title>
        <authorList>
            <person name="Studholme D.J."/>
            <person name="Sarris P.F."/>
        </authorList>
    </citation>
    <scope>NUCLEOTIDE SEQUENCE</scope>
    <source>
        <strain evidence="5">PFS-102/07</strain>
        <tissue evidence="5">Leaf</tissue>
    </source>
</reference>
<comment type="caution">
    <text evidence="5">The sequence shown here is derived from an EMBL/GenBank/DDBJ whole genome shotgun (WGS) entry which is preliminary data.</text>
</comment>
<evidence type="ECO:0000313" key="5">
    <source>
        <dbReference type="EMBL" id="KAF2613464.1"/>
    </source>
</evidence>
<dbReference type="Pfam" id="PF01535">
    <property type="entry name" value="PPR"/>
    <property type="match status" value="1"/>
</dbReference>
<comment type="similarity">
    <text evidence="1">Belongs to the PPR family. P subfamily.</text>
</comment>
<evidence type="ECO:0000256" key="3">
    <source>
        <dbReference type="PROSITE-ProRule" id="PRU00708"/>
    </source>
</evidence>
<evidence type="ECO:0000256" key="1">
    <source>
        <dbReference type="ARBA" id="ARBA00007626"/>
    </source>
</evidence>
<sequence length="217" mass="24401">MVDPERRRSRNEPATDVRAVTRVRILVIVMIMIAAGSGCIVVVEAEAEPTEKYPKAFEMDIPAPCLLPTTEGTPCANYARFVNQILQGLTYLQLWLRAPLVKFMCLPGGVFCFLQLHHKSCVTVGVLHVMIKREFPLSVYNLNILLEGLCKNLEYGKTVILLREVRLSSPASDAVSYMTVIRGLCEGKQLEKALELLNDMQGIHNKHLFVFKMLEVL</sequence>
<gene>
    <name evidence="5" type="ORF">F2Q70_00010790</name>
</gene>
<evidence type="ECO:0000256" key="4">
    <source>
        <dbReference type="SAM" id="Phobius"/>
    </source>
</evidence>
<feature type="repeat" description="PPR" evidence="3">
    <location>
        <begin position="173"/>
        <end position="203"/>
    </location>
</feature>
<dbReference type="NCBIfam" id="TIGR00756">
    <property type="entry name" value="PPR"/>
    <property type="match status" value="1"/>
</dbReference>
<dbReference type="EMBL" id="QGKY02000089">
    <property type="protein sequence ID" value="KAF2613464.1"/>
    <property type="molecule type" value="Genomic_DNA"/>
</dbReference>
<dbReference type="PROSITE" id="PS51375">
    <property type="entry name" value="PPR"/>
    <property type="match status" value="1"/>
</dbReference>